<keyword evidence="3" id="KW-1185">Reference proteome</keyword>
<sequence length="571" mass="65544">MNYDIKARMMLAQFHSTVSVENLSSHETIRIATAALLIYQNYCTSPEKSNLAQSEYFQELLNTLTTYKAAIISKKSWWQRLIGFFGILPEEENQLQRVIKQVKSSVADAVKKHDRIYYPNFLLRVLRFFGFNLKEILHRKHYDEYRPHEKLTYLSHHLMGKTDLNHHEILQGKAKSSAYQHFANDINDFIKQEGARLDGETKELFKKLLTQIGDCSKLANELDSIFILNQVSQQNTQQEFISDLTYRILKALIEMSIGDSLIIPHGFHSTNGGHATVIECMRVDENNVVLKIINTGAGEEKTESYRVLFKSLFTASNTRPIKVTSPLSIHEIINNNYIEELLTPLIIETDQLEAQSKMTSLFLRLYQEGKLHDDTHHLTLQTNGTCGHSSLLEWFKTRIPESAFLLFNLFVTQKSFQRLEEFRQNYNPADFAEDINVALTDLSLAGKNTVNEAQKQLLDAREKMANECRDLKLQLNKLLQKKGKTLSRIANFTNYYEKKCLPGKLKEQEQEKVAQANPMTSWSSTHSRGLFSIFSSSQPEKLSERAEKAILAKKIAGHESFLETINLISVP</sequence>
<proteinExistence type="predicted"/>
<feature type="coiled-coil region" evidence="1">
    <location>
        <begin position="450"/>
        <end position="481"/>
    </location>
</feature>
<organism evidence="2 3">
    <name type="scientific">Legionella cardiaca</name>
    <dbReference type="NCBI Taxonomy" id="1071983"/>
    <lineage>
        <taxon>Bacteria</taxon>
        <taxon>Pseudomonadati</taxon>
        <taxon>Pseudomonadota</taxon>
        <taxon>Gammaproteobacteria</taxon>
        <taxon>Legionellales</taxon>
        <taxon>Legionellaceae</taxon>
        <taxon>Legionella</taxon>
    </lineage>
</organism>
<dbReference type="Proteomes" id="UP001222087">
    <property type="component" value="Chromosome"/>
</dbReference>
<evidence type="ECO:0000313" key="3">
    <source>
        <dbReference type="Proteomes" id="UP001222087"/>
    </source>
</evidence>
<keyword evidence="1" id="KW-0175">Coiled coil</keyword>
<evidence type="ECO:0000313" key="2">
    <source>
        <dbReference type="EMBL" id="WED42219.1"/>
    </source>
</evidence>
<reference evidence="2 3" key="1">
    <citation type="submission" date="2023-02" db="EMBL/GenBank/DDBJ databases">
        <title>Genome Sequence of L. cardiaca H63T.</title>
        <authorList>
            <person name="Lopez A.E."/>
            <person name="Cianciotto N.P."/>
        </authorList>
    </citation>
    <scope>NUCLEOTIDE SEQUENCE [LARGE SCALE GENOMIC DNA]</scope>
    <source>
        <strain evidence="2 3">H63</strain>
    </source>
</reference>
<dbReference type="EMBL" id="CP119078">
    <property type="protein sequence ID" value="WED42219.1"/>
    <property type="molecule type" value="Genomic_DNA"/>
</dbReference>
<gene>
    <name evidence="2" type="ORF">PXX05_09790</name>
</gene>
<dbReference type="RefSeq" id="WP_275088044.1">
    <property type="nucleotide sequence ID" value="NZ_CP119078.1"/>
</dbReference>
<protein>
    <submittedName>
        <fullName evidence="2">Uncharacterized protein</fullName>
    </submittedName>
</protein>
<name>A0ABY8AR16_9GAMM</name>
<accession>A0ABY8AR16</accession>
<evidence type="ECO:0000256" key="1">
    <source>
        <dbReference type="SAM" id="Coils"/>
    </source>
</evidence>